<dbReference type="GO" id="GO:0005524">
    <property type="term" value="F:ATP binding"/>
    <property type="evidence" value="ECO:0007669"/>
    <property type="project" value="UniProtKB-KW"/>
</dbReference>
<proteinExistence type="inferred from homology"/>
<dbReference type="Proteomes" id="UP000663868">
    <property type="component" value="Unassembled WGS sequence"/>
</dbReference>
<dbReference type="AlphaFoldDB" id="A0A820F857"/>
<evidence type="ECO:0000313" key="7">
    <source>
        <dbReference type="EMBL" id="CAF4259687.1"/>
    </source>
</evidence>
<protein>
    <submittedName>
        <fullName evidence="7">Uncharacterized protein</fullName>
    </submittedName>
</protein>
<keyword evidence="2 4" id="KW-0547">Nucleotide-binding</keyword>
<sequence>VSDRVIATLLIEMDGIEKLKGVTIIAATNRPDCIDPALMRPGRFDRLVYVPLPDEQTRSEIFQIRFRHSPIDSNIQIERLVELTKNYSGAEITAVCDEAALIALRDNIDAPHIEWQHFERALISIKPRTSDEHIRRLDQFTKQHGK</sequence>
<dbReference type="PANTHER" id="PTHR23077">
    <property type="entry name" value="AAA-FAMILY ATPASE"/>
    <property type="match status" value="1"/>
</dbReference>
<evidence type="ECO:0000259" key="6">
    <source>
        <dbReference type="Pfam" id="PF17862"/>
    </source>
</evidence>
<dbReference type="Pfam" id="PF17862">
    <property type="entry name" value="AAA_lid_3"/>
    <property type="match status" value="1"/>
</dbReference>
<dbReference type="EMBL" id="CAJOBB010011358">
    <property type="protein sequence ID" value="CAF4259687.1"/>
    <property type="molecule type" value="Genomic_DNA"/>
</dbReference>
<evidence type="ECO:0000256" key="3">
    <source>
        <dbReference type="ARBA" id="ARBA00022840"/>
    </source>
</evidence>
<dbReference type="InterPro" id="IPR050168">
    <property type="entry name" value="AAA_ATPase_domain"/>
</dbReference>
<keyword evidence="1" id="KW-0677">Repeat</keyword>
<dbReference type="InterPro" id="IPR003959">
    <property type="entry name" value="ATPase_AAA_core"/>
</dbReference>
<evidence type="ECO:0000259" key="5">
    <source>
        <dbReference type="Pfam" id="PF00004"/>
    </source>
</evidence>
<evidence type="ECO:0000256" key="2">
    <source>
        <dbReference type="ARBA" id="ARBA00022741"/>
    </source>
</evidence>
<organism evidence="7 8">
    <name type="scientific">Adineta steineri</name>
    <dbReference type="NCBI Taxonomy" id="433720"/>
    <lineage>
        <taxon>Eukaryota</taxon>
        <taxon>Metazoa</taxon>
        <taxon>Spiralia</taxon>
        <taxon>Gnathifera</taxon>
        <taxon>Rotifera</taxon>
        <taxon>Eurotatoria</taxon>
        <taxon>Bdelloidea</taxon>
        <taxon>Adinetida</taxon>
        <taxon>Adinetidae</taxon>
        <taxon>Adineta</taxon>
    </lineage>
</organism>
<dbReference type="Gene3D" id="1.10.8.60">
    <property type="match status" value="1"/>
</dbReference>
<keyword evidence="3 4" id="KW-0067">ATP-binding</keyword>
<dbReference type="InterPro" id="IPR027417">
    <property type="entry name" value="P-loop_NTPase"/>
</dbReference>
<comment type="caution">
    <text evidence="7">The sequence shown here is derived from an EMBL/GenBank/DDBJ whole genome shotgun (WGS) entry which is preliminary data.</text>
</comment>
<dbReference type="SUPFAM" id="SSF52540">
    <property type="entry name" value="P-loop containing nucleoside triphosphate hydrolases"/>
    <property type="match status" value="1"/>
</dbReference>
<feature type="non-terminal residue" evidence="7">
    <location>
        <position position="1"/>
    </location>
</feature>
<dbReference type="InterPro" id="IPR003960">
    <property type="entry name" value="ATPase_AAA_CS"/>
</dbReference>
<feature type="domain" description="AAA ATPase AAA+ lid" evidence="6">
    <location>
        <begin position="75"/>
        <end position="119"/>
    </location>
</feature>
<comment type="similarity">
    <text evidence="4">Belongs to the AAA ATPase family.</text>
</comment>
<evidence type="ECO:0000313" key="8">
    <source>
        <dbReference type="Proteomes" id="UP000663868"/>
    </source>
</evidence>
<dbReference type="PROSITE" id="PS00674">
    <property type="entry name" value="AAA"/>
    <property type="match status" value="1"/>
</dbReference>
<dbReference type="InterPro" id="IPR041569">
    <property type="entry name" value="AAA_lid_3"/>
</dbReference>
<dbReference type="FunFam" id="1.10.8.60:FF:000069">
    <property type="entry name" value="spermatogenesis-associated protein 5 isoform X1"/>
    <property type="match status" value="1"/>
</dbReference>
<gene>
    <name evidence="7" type="ORF">KXQ929_LOCUS43271</name>
</gene>
<dbReference type="GO" id="GO:0016887">
    <property type="term" value="F:ATP hydrolysis activity"/>
    <property type="evidence" value="ECO:0007669"/>
    <property type="project" value="InterPro"/>
</dbReference>
<reference evidence="7" key="1">
    <citation type="submission" date="2021-02" db="EMBL/GenBank/DDBJ databases">
        <authorList>
            <person name="Nowell W R."/>
        </authorList>
    </citation>
    <scope>NUCLEOTIDE SEQUENCE</scope>
</reference>
<feature type="domain" description="ATPase AAA-type core" evidence="5">
    <location>
        <begin position="2"/>
        <end position="52"/>
    </location>
</feature>
<name>A0A820F857_9BILA</name>
<dbReference type="Pfam" id="PF00004">
    <property type="entry name" value="AAA"/>
    <property type="match status" value="1"/>
</dbReference>
<evidence type="ECO:0000256" key="4">
    <source>
        <dbReference type="RuleBase" id="RU003651"/>
    </source>
</evidence>
<dbReference type="Gene3D" id="3.40.50.300">
    <property type="entry name" value="P-loop containing nucleotide triphosphate hydrolases"/>
    <property type="match status" value="1"/>
</dbReference>
<evidence type="ECO:0000256" key="1">
    <source>
        <dbReference type="ARBA" id="ARBA00022737"/>
    </source>
</evidence>
<dbReference type="PANTHER" id="PTHR23077:SF27">
    <property type="entry name" value="ATPASE FAMILY GENE 2 PROTEIN HOMOLOG A"/>
    <property type="match status" value="1"/>
</dbReference>
<dbReference type="GO" id="GO:0005737">
    <property type="term" value="C:cytoplasm"/>
    <property type="evidence" value="ECO:0007669"/>
    <property type="project" value="TreeGrafter"/>
</dbReference>
<accession>A0A820F857</accession>